<gene>
    <name evidence="1" type="ORF">Dsi01nite_057240</name>
</gene>
<dbReference type="Proteomes" id="UP000660611">
    <property type="component" value="Unassembled WGS sequence"/>
</dbReference>
<comment type="caution">
    <text evidence="1">The sequence shown here is derived from an EMBL/GenBank/DDBJ whole genome shotgun (WGS) entry which is preliminary data.</text>
</comment>
<dbReference type="InterPro" id="IPR045428">
    <property type="entry name" value="EACC1"/>
</dbReference>
<protein>
    <submittedName>
        <fullName evidence="1">Uncharacterized protein</fullName>
    </submittedName>
</protein>
<sequence>MGAPDLLGHGIELRAEDPDDLDYVYGELRGAPGVSVEAKHSPAEAGDQGWELELLLVACSSGAVASLLQLLRALVESRGPKFVLKVQGRGQQLEIKADTVEEALPLLREMLGEP</sequence>
<evidence type="ECO:0000313" key="1">
    <source>
        <dbReference type="EMBL" id="GIG47683.1"/>
    </source>
</evidence>
<organism evidence="1 2">
    <name type="scientific">Dactylosporangium siamense</name>
    <dbReference type="NCBI Taxonomy" id="685454"/>
    <lineage>
        <taxon>Bacteria</taxon>
        <taxon>Bacillati</taxon>
        <taxon>Actinomycetota</taxon>
        <taxon>Actinomycetes</taxon>
        <taxon>Micromonosporales</taxon>
        <taxon>Micromonosporaceae</taxon>
        <taxon>Dactylosporangium</taxon>
    </lineage>
</organism>
<dbReference type="RefSeq" id="WP_203849403.1">
    <property type="nucleotide sequence ID" value="NZ_BAAAVW010000019.1"/>
</dbReference>
<dbReference type="AlphaFoldDB" id="A0A919UEJ4"/>
<proteinExistence type="predicted"/>
<dbReference type="EMBL" id="BONQ01000084">
    <property type="protein sequence ID" value="GIG47683.1"/>
    <property type="molecule type" value="Genomic_DNA"/>
</dbReference>
<dbReference type="Pfam" id="PF19953">
    <property type="entry name" value="EACC1"/>
    <property type="match status" value="1"/>
</dbReference>
<reference evidence="1" key="1">
    <citation type="submission" date="2021-01" db="EMBL/GenBank/DDBJ databases">
        <title>Whole genome shotgun sequence of Dactylosporangium siamense NBRC 106093.</title>
        <authorList>
            <person name="Komaki H."/>
            <person name="Tamura T."/>
        </authorList>
    </citation>
    <scope>NUCLEOTIDE SEQUENCE</scope>
    <source>
        <strain evidence="1">NBRC 106093</strain>
    </source>
</reference>
<keyword evidence="2" id="KW-1185">Reference proteome</keyword>
<evidence type="ECO:0000313" key="2">
    <source>
        <dbReference type="Proteomes" id="UP000660611"/>
    </source>
</evidence>
<name>A0A919UEJ4_9ACTN</name>
<accession>A0A919UEJ4</accession>